<dbReference type="InterPro" id="IPR029211">
    <property type="entry name" value="PfEMP1_ATS"/>
</dbReference>
<dbReference type="FunFam" id="1.10.1900.40:FF:000002">
    <property type="entry name" value="Erythrocyte membrane protein 1, PfEMP1"/>
    <property type="match status" value="1"/>
</dbReference>
<dbReference type="SUPFAM" id="SSF140924">
    <property type="entry name" value="Duffy binding domain-like"/>
    <property type="match status" value="7"/>
</dbReference>
<feature type="region of interest" description="Disordered" evidence="2">
    <location>
        <begin position="2501"/>
        <end position="2529"/>
    </location>
</feature>
<evidence type="ECO:0000259" key="6">
    <source>
        <dbReference type="Pfam" id="PF15447"/>
    </source>
</evidence>
<evidence type="ECO:0000259" key="3">
    <source>
        <dbReference type="Pfam" id="PF03011"/>
    </source>
</evidence>
<sequence>MAPAQGGTDKSAKEVLDEIGGIIQQQAKSDAEQHGSELKGNLSNVKFSNGGTISTEDACHLDYTKDTNVTSGGGKENPCFGRQPVRFSDTKGAECYWNRIKGNDDKTSGACAPFRKLHMCDRNLEEIKPHQITSTHNLLLDVLLAAKHEGQSLVDNHKEYKDSHKEFDSNICTVLARSFADIGDIIRGKDLFLGHQQRKKYLEERLEKMFENIKNNNEYKLGHLSTEKVREYWWALNRQQVWNAITCNAEGNDKYFKKSSGGEYKFSGGKCGHNDDNVPTNLDYVPQYLRWFHEWSEDFCRKRKVKLEDAIKNCRGEKEGEKYCSSNGYDCEQTIRAIEQLRMGNGCTKCLLSCNPFRKWMDNQKVEFKKQKEKYTKEIKEPSETKQTKHGPINNMYKKEFYDKLEEQYEGIDNFLELLNKEKECKNQPEVEGKKKHINFNNGEEAFTPTEYCQPCPECGVEKDNYGNFIKRDSKHQACKGKNTEYNPPHDVEKTNINVLFSGEEHDDITNKLSEFCKNPNNENGTKNEKWECYYQSSKNNKCKVLNDKNVQGHSKIMEFDDFFYFWVGHLLNDAINWRTELTKCLSDIKLKKCKNMCKHNCKCFKKWIDKKEGEWKEVKNQFYRQGDIKKGVHYMILETVLEEEFFPIIKKAYGDLESIDQMHNLIKENKKKEGVRQNEETDAIDILFKHEKEEVETCTSKYENENCDNSSGRSLNPDDHDDEEEIRHVNNPCVVGGQADTIYPAIANQMAHQMHEDAQTEASKRGLAKLRADAKQGIYKKNRKPQELSNICNITLQHSNDSRNGNNGGACTGKDGNNERFKIGTEWKIGEKVETTDTDAYIPPRRQHMCTSNLENLNVSWVTEDGKAIHSLLGDVQLAAKMDADEIIKRYKKHNTLTDPIQQKDQESICRAVRYSFADLGDIIRGRDLWEHGDQTKLQGHLQIIFGKIKEEIKKKHPGINGNDKYKGDEKNNPPYKQLREDWWEANRHQVWRAMQCELKNLKKSNGDCHYNSRGTPLDDYIPQRLRWMVEWAEWFCKMQSQEYDKLMKQCSQCMSKGGDCRKGDVNCTSCEQACEEYKKKIKKWEKQWNKIKDKYEELYLQAKIAFAGTSFGGGDRDYQQMVHFFKELQKVTGDTTLGDTTSPYSTAAGYIHQEGHVDECTEQTQFCKNRNGNTASGKEDDNYTFKDPPPKYANACKCDDRKPEAPPKPAQKACDIVEKLFKDENKHYFDEACKQKYGSGKYPGWNCDASKFKDNKDGPCMPPRRQNLYIYNLKNLNGTSETDLRKAFIECAAVETFFSWHEFKMDNNGGDAEEELKGGTIPEEFKRQMFYTYADYRDICLGNDIGNDVETVKTNINNFFKYGGQTDSVQQREQWWNNNAKYIWDGMLCSLSYNTNDKKMDLVVRKKLIIDHQNNNNYTSVKFPSKSGPSADAELKKFSEKPQFIRWFQEWSEEFCQKKKIKIDKIEKECQGFNVSGNRIYCSVDGYHCTRTNTDRNEVFVDLDCRSCGEECIKYKKWIGKRQQEFDKQKKKCQKEFLKYLQEKGYSSVEIFLESLNKGKQCQHNSDPKKKTDFIKYHETFGPTTYCKACPVYGVNCNRNGLCTAISKINQNKTEGTPSDIHILINDGASKGIDNELNDCYKQYSFFKGLRKQKWKCQKKNTVDQCNLTNFTNNIDIDQDIVFNELFQRWLRYFIQDYNKLKDKINPCIKRDHRRENTCIEGCRKNCECVNNWLKIKRREWESIRDHFYKYKKSDDHTIPYRVKAFFELEPFDIDYNKAQDVVEGEEEQKKLWGCTGDNIKNDDPEKCKNDDFITRLISELKNKIQSSKKQHDKTPPNTCDDFPPQNYIEPLDPDDHDHMHHIQQPKFCPQPPPPPLQQDACKIVENLIAKDNDGNTAIGGCNPKHQGGSYPVWNCTTSKIKSGEDGACMPPRRQKLCIHYLVDSVEKTKIITPHNLRDAFIKCAAAETFLLWHKYKKDKQNKGQKTSELDNYLKKGIIPEEFKRQMFYTFGDYRDLCLGKDIGNDVSDVENNINKVLPKSGQTSIDQKRKEFWDDNGKHIWEAMLCALEKISGNNTIKNNNTYANVKFSGDKTTTLEKFAQTPQFLRWFIEWGDDFCRERKKKLDILVKGCNDYQCGSTENGKKQTCKKSCQEYENFIEEWKKYYYSQSKKFQTDKAEDKYSDTSAADDVEEALNARDYLHDQLQKLCKNDDCKCMENASTQDEEIELSGINDFPEALDNPPKEFEEKCECSEPSEPMSCVEKTARKLRKIAEKNIDAKLKVNGNTYNGYCNNVTKETYQEPNEGTCIFKKGSLSSIGITTNQCESTGKDRLKMGDEWNCNGKTLDGQNKLCIPPRRKDMCLSKLKNISVNDISDSNTLLKKIQDAAQHEGSDIIYKLLPENPCDESIICDAMKYSFADIGDIIRGRSKIKTNNGDNLEEILKKVFREIHGKLDDDIKSKYSDNENKKYTKLREAWWDANRKEVWKAMTCNALKGAHLKKKQNNHAESSQNTSTETEQTKKCGHDSEPPDYDYIPERYRFLQEWSEYYCKALNKKQDEMKKECEQCNTQKGTECENYKDDNVCNQCKTKCEKYKEFVGKWNNEFDEQNQLYKELYSKAKTASRVNARSDPSIKFTKKLEETCNDPYSADEYLDKSTHCTDYKFSETNSNGSNYAFSPYPKEYKDKCKCYEKSTRESDKILNFIKDNIFKSPNIPGLNKIKKAIPRIPKRIKNIRPDAHTIHELVARTFPYFVPFFQKDDKTPPTHNILNDVLPSAIPVGIALALTSIAFLYLKKKTKSSVGNLFQILQIPKSDYDIPTLKSKNRYIPYRSGTYKGKTYIYMEGDSSGDEKYAFMSDTTDVTSSESEYEELDINDIYAPRAPKYKTLIEVVLEPSKRDTQNDIHNDIPSDIPNSDTPPPITDDEWNKLKKDFISNMLQNTQNTEPNILRDNVDNNTHPTTSHHNVEEKPFIMSIHDRNLFSGEEYNYDMFNSGNNPINISDSTNSMDSLTSNNHSPYNDKNDLYSGIDLINDALSGNHIDIYDEMLKRKENELFGTQHHPKNITSNRVVTQTSSDDPLHNQLNLFHQWLDRHRDMCEKWKNNHERLPKLKELWENETHSGDINSGIPSGNHVLNTDVSIQIHMDNPKPKNEFKNMDTTPNKSTMDTMLDDLEKYNEPYYYDFYKNDIYYDVNDDDKTSMDNNNNLVDKNNPVDNNNSTYNHRNPADINKNFVHKNNQNQHPIEKPTKIQIEMNSNNREVVEQQYPIADIWNI</sequence>
<dbReference type="InterPro" id="IPR029210">
    <property type="entry name" value="PfEMP1_NTS"/>
</dbReference>
<dbReference type="InterPro" id="IPR042202">
    <property type="entry name" value="Duffy-ag-bd_sf"/>
</dbReference>
<dbReference type="FunFam" id="1.20.58.830:FF:000021">
    <property type="entry name" value="Erythrocyte membrane protein 1, PfEMP1"/>
    <property type="match status" value="1"/>
</dbReference>
<reference evidence="11" key="2">
    <citation type="submission" date="2006-09" db="EMBL/GenBank/DDBJ databases">
        <title>The genome sequence of Plasmodium falciparum Dd2.</title>
        <authorList>
            <consortium name="The Broad Institute Genome Sequencing Platform"/>
            <person name="Birren B."/>
            <person name="Lander E."/>
            <person name="Galagan J."/>
            <person name="Nusbaum C."/>
            <person name="Devon K."/>
            <person name="Henn M."/>
            <person name="Jaffe D."/>
            <person name="Butler J."/>
            <person name="Alvarez P."/>
            <person name="Gnerre S."/>
            <person name="Grabherr M."/>
            <person name="Kleber M."/>
            <person name="Mauceli E."/>
            <person name="Brockman W."/>
            <person name="MacCallum I.A."/>
            <person name="Rounsley S."/>
            <person name="Young S."/>
            <person name="LaButti K."/>
            <person name="Pushparaj V."/>
            <person name="DeCaprio D."/>
            <person name="Crawford M."/>
            <person name="Koehrsen M."/>
            <person name="Engels R."/>
            <person name="Montgomery P."/>
            <person name="Pearson M."/>
            <person name="Howarth C."/>
            <person name="Larson L."/>
            <person name="Luoma S."/>
            <person name="White J."/>
            <person name="Kodira C."/>
            <person name="Zeng Q."/>
            <person name="O'Leary S."/>
            <person name="Yandava C."/>
            <person name="Alvarado L."/>
            <person name="Wirth D."/>
            <person name="Volkman S."/>
            <person name="Hartl D."/>
        </authorList>
    </citation>
    <scope>NUCLEOTIDE SEQUENCE [LARGE SCALE GENOMIC DNA]</scope>
</reference>
<dbReference type="Pfam" id="PF03011">
    <property type="entry name" value="PFEMP"/>
    <property type="match status" value="2"/>
</dbReference>
<feature type="domain" description="Duffy-antigen binding" evidence="4">
    <location>
        <begin position="1929"/>
        <end position="2110"/>
    </location>
</feature>
<keyword evidence="1" id="KW-0175">Coiled coil</keyword>
<dbReference type="GO" id="GO:0046789">
    <property type="term" value="F:host cell surface receptor binding"/>
    <property type="evidence" value="ECO:0007669"/>
    <property type="project" value="InterPro"/>
</dbReference>
<evidence type="ECO:0000259" key="5">
    <source>
        <dbReference type="Pfam" id="PF15445"/>
    </source>
</evidence>
<dbReference type="InterPro" id="IPR008602">
    <property type="entry name" value="Duffy-antigen-binding"/>
</dbReference>
<feature type="domain" description="Duffy-binding-like" evidence="9">
    <location>
        <begin position="294"/>
        <end position="451"/>
    </location>
</feature>
<dbReference type="PANTHER" id="PTHR42264">
    <property type="entry name" value="EPHRIN_REC_LIKE DOMAIN-CONTAINING PROTEIN"/>
    <property type="match status" value="1"/>
</dbReference>
<dbReference type="InterPro" id="IPR044932">
    <property type="entry name" value="PfEMP1_ATS_sf"/>
</dbReference>
<feature type="domain" description="Duffy-antigen binding" evidence="4">
    <location>
        <begin position="1260"/>
        <end position="1409"/>
    </location>
</feature>
<protein>
    <recommendedName>
        <fullName evidence="12">Erythrocyte membrane protein 1</fullName>
    </recommendedName>
</protein>
<evidence type="ECO:0000313" key="10">
    <source>
        <dbReference type="EMBL" id="KOB84711.1"/>
    </source>
</evidence>
<dbReference type="Pfam" id="PF18562">
    <property type="entry name" value="CIDR1_gamma"/>
    <property type="match status" value="1"/>
</dbReference>
<dbReference type="Gene3D" id="1.20.58.1930">
    <property type="match status" value="2"/>
</dbReference>
<evidence type="ECO:0000259" key="9">
    <source>
        <dbReference type="Pfam" id="PF22672"/>
    </source>
</evidence>
<dbReference type="Gene3D" id="1.20.58.830">
    <property type="match status" value="5"/>
</dbReference>
<feature type="region of interest" description="Disordered" evidence="2">
    <location>
        <begin position="1827"/>
        <end position="1846"/>
    </location>
</feature>
<proteinExistence type="predicted"/>
<feature type="domain" description="Duffy-antigen binding" evidence="4">
    <location>
        <begin position="840"/>
        <end position="1028"/>
    </location>
</feature>
<reference evidence="11" key="1">
    <citation type="submission" date="2006-09" db="EMBL/GenBank/DDBJ databases">
        <title>Annotation of Plasmodium falciparum Dd2.</title>
        <authorList>
            <consortium name="The Broad Institute Genome Sequencing Platform"/>
            <person name="Volkman S.K."/>
            <person name="Neafsey D.E."/>
            <person name="Dash A.P."/>
            <person name="Chitnis C.E."/>
            <person name="Hartl D.L."/>
            <person name="Young S.K."/>
            <person name="Zeng Q."/>
            <person name="Koehrsen M."/>
            <person name="Alvarado L."/>
            <person name="Berlin A."/>
            <person name="Borenstein D."/>
            <person name="Chapman S.B."/>
            <person name="Chen Z."/>
            <person name="Engels R."/>
            <person name="Freedman E."/>
            <person name="Gellesch M."/>
            <person name="Goldberg J."/>
            <person name="Griggs A."/>
            <person name="Gujja S."/>
            <person name="Heilman E.R."/>
            <person name="Heiman D.I."/>
            <person name="Howarth C."/>
            <person name="Jen D."/>
            <person name="Larson L."/>
            <person name="Mehta T."/>
            <person name="Neiman D."/>
            <person name="Park D."/>
            <person name="Pearson M."/>
            <person name="Roberts A."/>
            <person name="Saif S."/>
            <person name="Shea T."/>
            <person name="Shenoy N."/>
            <person name="Sisk P."/>
            <person name="Stolte C."/>
            <person name="Sykes S."/>
            <person name="Walk T."/>
            <person name="White J."/>
            <person name="Yandava C."/>
            <person name="Haas B."/>
            <person name="Henn M.R."/>
            <person name="Nusbaum C."/>
            <person name="Birren B."/>
        </authorList>
    </citation>
    <scope>NUCLEOTIDE SEQUENCE [LARGE SCALE GENOMIC DNA]</scope>
</reference>
<dbReference type="Proteomes" id="UP000054282">
    <property type="component" value="Unassembled WGS sequence"/>
</dbReference>
<evidence type="ECO:0000259" key="4">
    <source>
        <dbReference type="Pfam" id="PF05424"/>
    </source>
</evidence>
<feature type="domain" description="Plasmodium falciparum erythrocyte membrane protein 1 acidic terminal segment" evidence="5">
    <location>
        <begin position="2779"/>
        <end position="3274"/>
    </location>
</feature>
<feature type="domain" description="Duffy-antigen binding" evidence="4">
    <location>
        <begin position="109"/>
        <end position="290"/>
    </location>
</feature>
<dbReference type="FunFam" id="1.20.58.1930:FF:000001">
    <property type="entry name" value="Erythrocyte membrane protein 1, PfEMP1"/>
    <property type="match status" value="1"/>
</dbReference>
<evidence type="ECO:0000313" key="11">
    <source>
        <dbReference type="Proteomes" id="UP000054282"/>
    </source>
</evidence>
<dbReference type="Pfam" id="PF15445">
    <property type="entry name" value="ATS"/>
    <property type="match status" value="1"/>
</dbReference>
<dbReference type="Pfam" id="PF22672">
    <property type="entry name" value="DBL_C"/>
    <property type="match status" value="3"/>
</dbReference>
<accession>A0A0L7LVR6</accession>
<dbReference type="InterPro" id="IPR041480">
    <property type="entry name" value="CIDR1_gamma"/>
</dbReference>
<evidence type="ECO:0000256" key="1">
    <source>
        <dbReference type="SAM" id="Coils"/>
    </source>
</evidence>
<evidence type="ECO:0008006" key="12">
    <source>
        <dbReference type="Google" id="ProtNLM"/>
    </source>
</evidence>
<dbReference type="Pfam" id="PF15447">
    <property type="entry name" value="NTS"/>
    <property type="match status" value="1"/>
</dbReference>
<dbReference type="Gene3D" id="1.20.1310.20">
    <property type="entry name" value="Duffy-antigen binding domain"/>
    <property type="match status" value="5"/>
</dbReference>
<dbReference type="KEGG" id="pfd:PFDG_00025"/>
<dbReference type="FunFam" id="1.20.58.830:FF:000005">
    <property type="entry name" value="Erythrocyte membrane protein 1, PfEMP1"/>
    <property type="match status" value="1"/>
</dbReference>
<feature type="domain" description="Cysteine-rich interdomain region 1 gamma" evidence="7">
    <location>
        <begin position="1621"/>
        <end position="1672"/>
    </location>
</feature>
<feature type="domain" description="Duffy-binding-like" evidence="9">
    <location>
        <begin position="2546"/>
        <end position="2669"/>
    </location>
</feature>
<dbReference type="OrthoDB" id="379146at2759"/>
<feature type="domain" description="Duffy-binding-like" evidence="3">
    <location>
        <begin position="1688"/>
        <end position="1836"/>
    </location>
</feature>
<dbReference type="Gene3D" id="1.10.1900.40">
    <property type="entry name" value="Acidic terminal segments, variant surface antigen of PfEMP1"/>
    <property type="match status" value="2"/>
</dbReference>
<dbReference type="Pfam" id="PF21807">
    <property type="entry name" value="PfEMP1_CIDRalpha1_dom"/>
    <property type="match status" value="1"/>
</dbReference>
<dbReference type="VEuPathDB" id="PlasmoDB:PfDd2_070015900"/>
<organism evidence="10 11">
    <name type="scientific">Plasmodium falciparum (isolate Dd2)</name>
    <dbReference type="NCBI Taxonomy" id="57267"/>
    <lineage>
        <taxon>Eukaryota</taxon>
        <taxon>Sar</taxon>
        <taxon>Alveolata</taxon>
        <taxon>Apicomplexa</taxon>
        <taxon>Aconoidasida</taxon>
        <taxon>Haemosporida</taxon>
        <taxon>Plasmodiidae</taxon>
        <taxon>Plasmodium</taxon>
        <taxon>Plasmodium (Laverania)</taxon>
    </lineage>
</organism>
<feature type="domain" description="Plasmodium falciparum erythrocyte membrane protein-1 N-terminal segment" evidence="6">
    <location>
        <begin position="11"/>
        <end position="45"/>
    </location>
</feature>
<feature type="coiled-coil region" evidence="1">
    <location>
        <begin position="1069"/>
        <end position="1096"/>
    </location>
</feature>
<feature type="domain" description="Duffy-binding-like" evidence="3">
    <location>
        <begin position="563"/>
        <end position="705"/>
    </location>
</feature>
<feature type="domain" description="Duffy-antigen binding" evidence="4">
    <location>
        <begin position="2354"/>
        <end position="2542"/>
    </location>
</feature>
<evidence type="ECO:0000256" key="2">
    <source>
        <dbReference type="SAM" id="MobiDB-lite"/>
    </source>
</evidence>
<feature type="compositionally biased region" description="Polar residues" evidence="2">
    <location>
        <begin position="704"/>
        <end position="715"/>
    </location>
</feature>
<dbReference type="InterPro" id="IPR049158">
    <property type="entry name" value="PfEMP1_CIDRalpha1_dom"/>
</dbReference>
<feature type="region of interest" description="Disordered" evidence="2">
    <location>
        <begin position="704"/>
        <end position="724"/>
    </location>
</feature>
<evidence type="ECO:0000259" key="8">
    <source>
        <dbReference type="Pfam" id="PF21807"/>
    </source>
</evidence>
<dbReference type="GO" id="GO:0016020">
    <property type="term" value="C:membrane"/>
    <property type="evidence" value="ECO:0007669"/>
    <property type="project" value="InterPro"/>
</dbReference>
<feature type="compositionally biased region" description="Basic and acidic residues" evidence="2">
    <location>
        <begin position="2520"/>
        <end position="2529"/>
    </location>
</feature>
<dbReference type="InterPro" id="IPR054595">
    <property type="entry name" value="DBL_C"/>
</dbReference>
<feature type="domain" description="PfEMP1 CIDRalpha1" evidence="8">
    <location>
        <begin position="495"/>
        <end position="548"/>
    </location>
</feature>
<dbReference type="Pfam" id="PF05424">
    <property type="entry name" value="Duffy_binding"/>
    <property type="match status" value="5"/>
</dbReference>
<gene>
    <name evidence="10" type="ORF">PFDG_00025</name>
</gene>
<evidence type="ECO:0000259" key="7">
    <source>
        <dbReference type="Pfam" id="PF18562"/>
    </source>
</evidence>
<name>A0A0L7LVR6_PLAF4</name>
<feature type="domain" description="Duffy-binding-like" evidence="9">
    <location>
        <begin position="1452"/>
        <end position="1586"/>
    </location>
</feature>
<feature type="compositionally biased region" description="Low complexity" evidence="2">
    <location>
        <begin position="2510"/>
        <end position="2519"/>
    </location>
</feature>
<dbReference type="InterPro" id="IPR004258">
    <property type="entry name" value="DBL"/>
</dbReference>
<dbReference type="EMBL" id="DS016059">
    <property type="protein sequence ID" value="KOB84711.1"/>
    <property type="molecule type" value="Genomic_DNA"/>
</dbReference>